<dbReference type="InterPro" id="IPR017938">
    <property type="entry name" value="Riboflavin_synthase-like_b-brl"/>
</dbReference>
<evidence type="ECO:0000313" key="4">
    <source>
        <dbReference type="Proteomes" id="UP001321749"/>
    </source>
</evidence>
<gene>
    <name evidence="3" type="ORF">QBC42DRAFT_178209</name>
</gene>
<evidence type="ECO:0000313" key="3">
    <source>
        <dbReference type="EMBL" id="KAK4461583.1"/>
    </source>
</evidence>
<accession>A0AAV9HLL0</accession>
<dbReference type="PROSITE" id="PS51384">
    <property type="entry name" value="FAD_FR"/>
    <property type="match status" value="1"/>
</dbReference>
<name>A0AAV9HLL0_9PEZI</name>
<dbReference type="InterPro" id="IPR017927">
    <property type="entry name" value="FAD-bd_FR_type"/>
</dbReference>
<protein>
    <recommendedName>
        <fullName evidence="2">FAD-binding FR-type domain-containing protein</fullName>
    </recommendedName>
</protein>
<dbReference type="Gene3D" id="2.30.110.10">
    <property type="entry name" value="Electron Transport, Fmn-binding Protein, Chain A"/>
    <property type="match status" value="1"/>
</dbReference>
<feature type="region of interest" description="Disordered" evidence="1">
    <location>
        <begin position="317"/>
        <end position="347"/>
    </location>
</feature>
<evidence type="ECO:0000259" key="2">
    <source>
        <dbReference type="PROSITE" id="PS51384"/>
    </source>
</evidence>
<proteinExistence type="predicted"/>
<comment type="caution">
    <text evidence="3">The sequence shown here is derived from an EMBL/GenBank/DDBJ whole genome shotgun (WGS) entry which is preliminary data.</text>
</comment>
<dbReference type="GO" id="GO:0016491">
    <property type="term" value="F:oxidoreductase activity"/>
    <property type="evidence" value="ECO:0007669"/>
    <property type="project" value="InterPro"/>
</dbReference>
<sequence>MATLEEYHNGWHAGEQAVHKLLRVSTSSRQNPTSYGLPPSYARRVAVSPLVAIGALDDQGRPWTTVWGGQRGFIRPVAQGILGLNSVVDKANDPVLKSLLGGVPDGEVLQTDEGKPISALSIDLESRDRVKLAGKMVVGTVAGRPGTTDAVGEVQMALHIQESLGNCPKYLNKKAIRAHLPSPELVSSALPLSDEALSLISRADMFFLTSTNNRTMDTNHRGGAPGFLRVLSNSPSDGVTLIYPEYSGNRLYQTLGNLHLNPLIGIAVPDYATSSVLHLTGSAAILVNPAHLLPHAKLAVKITVESAVLIRDSLPFRGEPGEPSPYNPPVRAAASASSESPNPQASSAATATATLISRTALSPSIARFTFFLAPERGQALTAWEAGQHVTLDFSKELDNGYAHMNDDDPQSLNDDYVRSFTVSSPPPREKDMIGSQGGVQFSVTARRTGGPVTGLLFTHDVARIPLEIPVLGFGGGQLRLGNKEGKKEVFIAGGVGVTPLMSQELQGATEQEDSEVVVVWSLRGEDLGVVGEVLDRNKGLRGLMTVFVTGEVGEGELEKVKGLGVEVRGGRVGREDVLGLKGGEKGTRWLLCAGEGMLKSLQGWLEGEEEVVVESFGY</sequence>
<feature type="compositionally biased region" description="Low complexity" evidence="1">
    <location>
        <begin position="329"/>
        <end position="347"/>
    </location>
</feature>
<dbReference type="Gene3D" id="3.40.50.80">
    <property type="entry name" value="Nucleotide-binding domain of ferredoxin-NADP reductase (FNR) module"/>
    <property type="match status" value="1"/>
</dbReference>
<organism evidence="3 4">
    <name type="scientific">Cladorrhinum samala</name>
    <dbReference type="NCBI Taxonomy" id="585594"/>
    <lineage>
        <taxon>Eukaryota</taxon>
        <taxon>Fungi</taxon>
        <taxon>Dikarya</taxon>
        <taxon>Ascomycota</taxon>
        <taxon>Pezizomycotina</taxon>
        <taxon>Sordariomycetes</taxon>
        <taxon>Sordariomycetidae</taxon>
        <taxon>Sordariales</taxon>
        <taxon>Podosporaceae</taxon>
        <taxon>Cladorrhinum</taxon>
    </lineage>
</organism>
<dbReference type="PANTHER" id="PTHR42815:SF2">
    <property type="entry name" value="FAD-BINDING, PUTATIVE (AFU_ORTHOLOGUE AFUA_6G07600)-RELATED"/>
    <property type="match status" value="1"/>
</dbReference>
<dbReference type="SUPFAM" id="SSF52343">
    <property type="entry name" value="Ferredoxin reductase-like, C-terminal NADP-linked domain"/>
    <property type="match status" value="1"/>
</dbReference>
<dbReference type="AlphaFoldDB" id="A0AAV9HLL0"/>
<feature type="domain" description="FAD-binding FR-type" evidence="2">
    <location>
        <begin position="348"/>
        <end position="501"/>
    </location>
</feature>
<dbReference type="InterPro" id="IPR039261">
    <property type="entry name" value="FNR_nucleotide-bd"/>
</dbReference>
<dbReference type="Proteomes" id="UP001321749">
    <property type="component" value="Unassembled WGS sequence"/>
</dbReference>
<dbReference type="PANTHER" id="PTHR42815">
    <property type="entry name" value="FAD-BINDING, PUTATIVE (AFU_ORTHOLOGUE AFUA_6G07600)-RELATED"/>
    <property type="match status" value="1"/>
</dbReference>
<dbReference type="InterPro" id="IPR012349">
    <property type="entry name" value="Split_barrel_FMN-bd"/>
</dbReference>
<reference evidence="3" key="1">
    <citation type="journal article" date="2023" name="Mol. Phylogenet. Evol.">
        <title>Genome-scale phylogeny and comparative genomics of the fungal order Sordariales.</title>
        <authorList>
            <person name="Hensen N."/>
            <person name="Bonometti L."/>
            <person name="Westerberg I."/>
            <person name="Brannstrom I.O."/>
            <person name="Guillou S."/>
            <person name="Cros-Aarteil S."/>
            <person name="Calhoun S."/>
            <person name="Haridas S."/>
            <person name="Kuo A."/>
            <person name="Mondo S."/>
            <person name="Pangilinan J."/>
            <person name="Riley R."/>
            <person name="LaButti K."/>
            <person name="Andreopoulos B."/>
            <person name="Lipzen A."/>
            <person name="Chen C."/>
            <person name="Yan M."/>
            <person name="Daum C."/>
            <person name="Ng V."/>
            <person name="Clum A."/>
            <person name="Steindorff A."/>
            <person name="Ohm R.A."/>
            <person name="Martin F."/>
            <person name="Silar P."/>
            <person name="Natvig D.O."/>
            <person name="Lalanne C."/>
            <person name="Gautier V."/>
            <person name="Ament-Velasquez S.L."/>
            <person name="Kruys A."/>
            <person name="Hutchinson M.I."/>
            <person name="Powell A.J."/>
            <person name="Barry K."/>
            <person name="Miller A.N."/>
            <person name="Grigoriev I.V."/>
            <person name="Debuchy R."/>
            <person name="Gladieux P."/>
            <person name="Hiltunen Thoren M."/>
            <person name="Johannesson H."/>
        </authorList>
    </citation>
    <scope>NUCLEOTIDE SEQUENCE</scope>
    <source>
        <strain evidence="3">PSN324</strain>
    </source>
</reference>
<evidence type="ECO:0000256" key="1">
    <source>
        <dbReference type="SAM" id="MobiDB-lite"/>
    </source>
</evidence>
<dbReference type="Gene3D" id="2.40.30.10">
    <property type="entry name" value="Translation factors"/>
    <property type="match status" value="1"/>
</dbReference>
<dbReference type="EMBL" id="MU864988">
    <property type="protein sequence ID" value="KAK4461583.1"/>
    <property type="molecule type" value="Genomic_DNA"/>
</dbReference>
<dbReference type="SUPFAM" id="SSF63380">
    <property type="entry name" value="Riboflavin synthase domain-like"/>
    <property type="match status" value="1"/>
</dbReference>
<reference evidence="3" key="2">
    <citation type="submission" date="2023-06" db="EMBL/GenBank/DDBJ databases">
        <authorList>
            <consortium name="Lawrence Berkeley National Laboratory"/>
            <person name="Mondo S.J."/>
            <person name="Hensen N."/>
            <person name="Bonometti L."/>
            <person name="Westerberg I."/>
            <person name="Brannstrom I.O."/>
            <person name="Guillou S."/>
            <person name="Cros-Aarteil S."/>
            <person name="Calhoun S."/>
            <person name="Haridas S."/>
            <person name="Kuo A."/>
            <person name="Pangilinan J."/>
            <person name="Riley R."/>
            <person name="Labutti K."/>
            <person name="Andreopoulos B."/>
            <person name="Lipzen A."/>
            <person name="Chen C."/>
            <person name="Yanf M."/>
            <person name="Daum C."/>
            <person name="Ng V."/>
            <person name="Clum A."/>
            <person name="Steindorff A."/>
            <person name="Ohm R."/>
            <person name="Martin F."/>
            <person name="Silar P."/>
            <person name="Natvig D."/>
            <person name="Lalanne C."/>
            <person name="Gautier V."/>
            <person name="Ament-Velasquez S.L."/>
            <person name="Kruys A."/>
            <person name="Hutchinson M.I."/>
            <person name="Powell A.J."/>
            <person name="Barry K."/>
            <person name="Miller A.N."/>
            <person name="Grigoriev I.V."/>
            <person name="Debuchy R."/>
            <person name="Gladieux P."/>
            <person name="Thoren M.H."/>
            <person name="Johannesson H."/>
        </authorList>
    </citation>
    <scope>NUCLEOTIDE SEQUENCE</scope>
    <source>
        <strain evidence="3">PSN324</strain>
    </source>
</reference>
<keyword evidence="4" id="KW-1185">Reference proteome</keyword>